<protein>
    <submittedName>
        <fullName evidence="1">Uncharacterized protein</fullName>
    </submittedName>
</protein>
<gene>
    <name evidence="1" type="ORF">HMPREF3213_00457</name>
</gene>
<organism evidence="1 2">
    <name type="scientific">Heyndrickxia coagulans</name>
    <name type="common">Weizmannia coagulans</name>
    <dbReference type="NCBI Taxonomy" id="1398"/>
    <lineage>
        <taxon>Bacteria</taxon>
        <taxon>Bacillati</taxon>
        <taxon>Bacillota</taxon>
        <taxon>Bacilli</taxon>
        <taxon>Bacillales</taxon>
        <taxon>Bacillaceae</taxon>
        <taxon>Heyndrickxia</taxon>
    </lineage>
</organism>
<accession>A0A133L0S8</accession>
<proteinExistence type="predicted"/>
<dbReference type="PATRIC" id="fig|1398.22.peg.452"/>
<name>A0A133L0S8_HEYCO</name>
<dbReference type="EMBL" id="LRPN01000017">
    <property type="protein sequence ID" value="KWZ85285.1"/>
    <property type="molecule type" value="Genomic_DNA"/>
</dbReference>
<dbReference type="AlphaFoldDB" id="A0A133L0S8"/>
<reference evidence="2" key="1">
    <citation type="submission" date="2016-01" db="EMBL/GenBank/DDBJ databases">
        <authorList>
            <person name="Mitreva M."/>
            <person name="Pepin K.H."/>
            <person name="Mihindukulasuriya K.A."/>
            <person name="Fulton R."/>
            <person name="Fronick C."/>
            <person name="O'Laughlin M."/>
            <person name="Miner T."/>
            <person name="Herter B."/>
            <person name="Rosa B.A."/>
            <person name="Cordes M."/>
            <person name="Tomlinson C."/>
            <person name="Wollam A."/>
            <person name="Palsikar V.B."/>
            <person name="Mardis E.R."/>
            <person name="Wilson R.K."/>
        </authorList>
    </citation>
    <scope>NUCLEOTIDE SEQUENCE [LARGE SCALE GENOMIC DNA]</scope>
    <source>
        <strain evidence="2">GED7749B</strain>
    </source>
</reference>
<evidence type="ECO:0000313" key="1">
    <source>
        <dbReference type="EMBL" id="KWZ85285.1"/>
    </source>
</evidence>
<comment type="caution">
    <text evidence="1">The sequence shown here is derived from an EMBL/GenBank/DDBJ whole genome shotgun (WGS) entry which is preliminary data.</text>
</comment>
<evidence type="ECO:0000313" key="2">
    <source>
        <dbReference type="Proteomes" id="UP000070376"/>
    </source>
</evidence>
<sequence>MFCTIGGNRLKNHGGNRELIYVHANEVNHYVLLHGICFYEFYHAFPNLTNLLLLRHQFEAGTVNLHTLFEYADEETIGRLLEEDIYSYGDFCWVDFEDEEGLDLLEGYEIAELLYLSHMKHHLRMPFYRKLNNHFVYLSQDDGYYSKIYFRSFRDFYAMLGYVVAERINRIKGEKPFLFGRKKRKALPAIPVEVLLPLSEKMKEGMVISMEYAVQTRVQIEIPFWTIGDFHDMDEMHEEYAAISGTPIDGKMVYDRRMQEWKILIH</sequence>
<dbReference type="Proteomes" id="UP000070376">
    <property type="component" value="Unassembled WGS sequence"/>
</dbReference>